<dbReference type="EMBL" id="QTBD01000203">
    <property type="protein sequence ID" value="REQ48865.1"/>
    <property type="molecule type" value="Genomic_DNA"/>
</dbReference>
<organism evidence="1 2">
    <name type="scientific">Mycobacterium tuberculosis</name>
    <dbReference type="NCBI Taxonomy" id="1773"/>
    <lineage>
        <taxon>Bacteria</taxon>
        <taxon>Bacillati</taxon>
        <taxon>Actinomycetota</taxon>
        <taxon>Actinomycetes</taxon>
        <taxon>Mycobacteriales</taxon>
        <taxon>Mycobacteriaceae</taxon>
        <taxon>Mycobacterium</taxon>
        <taxon>Mycobacterium tuberculosis complex</taxon>
    </lineage>
</organism>
<comment type="caution">
    <text evidence="1">The sequence shown here is derived from an EMBL/GenBank/DDBJ whole genome shotgun (WGS) entry which is preliminary data.</text>
</comment>
<protein>
    <submittedName>
        <fullName evidence="1">WHG domain-containing protein</fullName>
    </submittedName>
</protein>
<dbReference type="Gene3D" id="1.10.357.10">
    <property type="entry name" value="Tetracycline Repressor, domain 2"/>
    <property type="match status" value="1"/>
</dbReference>
<evidence type="ECO:0000313" key="1">
    <source>
        <dbReference type="EMBL" id="REQ48865.1"/>
    </source>
</evidence>
<dbReference type="Proteomes" id="UP000256381">
    <property type="component" value="Unassembled WGS sequence"/>
</dbReference>
<reference evidence="1 2" key="1">
    <citation type="journal article" date="2017" name="N. Engl. J. Med.">
        <title>Transmission of Extensively Drug-Resistant Tuberculosis in South Africa.</title>
        <authorList>
            <person name="Shah N.S."/>
            <person name="Auld S.C."/>
            <person name="Brust J.C."/>
            <person name="Mathema B."/>
            <person name="Ismail N."/>
            <person name="Moodley P."/>
            <person name="Mlisana K."/>
            <person name="Allana S."/>
            <person name="Campbell A."/>
            <person name="Mthiyane T."/>
            <person name="Morris N."/>
            <person name="Mpangase P."/>
            <person name="van der Meulen H."/>
            <person name="Omar S.V."/>
            <person name="Brown T.S."/>
            <person name="Narechania A."/>
            <person name="Shaskina E."/>
            <person name="Kapwata T."/>
            <person name="Kreiswirth B."/>
            <person name="Gandhi N.R."/>
        </authorList>
    </citation>
    <scope>NUCLEOTIDE SEQUENCE [LARGE SCALE GENOMIC DNA]</scope>
    <source>
        <strain evidence="1 2">32301_S10</strain>
    </source>
</reference>
<sequence>MVDAETAAAAELARGVAALRDPNARANPAGAELATWSLVHGFSTLWLDDAVNADVKQTSCG</sequence>
<evidence type="ECO:0000313" key="2">
    <source>
        <dbReference type="Proteomes" id="UP000256381"/>
    </source>
</evidence>
<dbReference type="InterPro" id="IPR036271">
    <property type="entry name" value="Tet_transcr_reg_TetR-rel_C_sf"/>
</dbReference>
<name>A0AB73YI06_MYCTX</name>
<dbReference type="AlphaFoldDB" id="A0AB73YI06"/>
<accession>A0AB73YI06</accession>
<gene>
    <name evidence="1" type="ORF">DSJ38_17405</name>
</gene>
<dbReference type="SUPFAM" id="SSF48498">
    <property type="entry name" value="Tetracyclin repressor-like, C-terminal domain"/>
    <property type="match status" value="1"/>
</dbReference>
<proteinExistence type="predicted"/>